<name>A0A5B7I0J0_PORTR</name>
<evidence type="ECO:0000313" key="3">
    <source>
        <dbReference type="Proteomes" id="UP000324222"/>
    </source>
</evidence>
<feature type="compositionally biased region" description="Basic and acidic residues" evidence="1">
    <location>
        <begin position="27"/>
        <end position="36"/>
    </location>
</feature>
<organism evidence="2 3">
    <name type="scientific">Portunus trituberculatus</name>
    <name type="common">Swimming crab</name>
    <name type="synonym">Neptunus trituberculatus</name>
    <dbReference type="NCBI Taxonomy" id="210409"/>
    <lineage>
        <taxon>Eukaryota</taxon>
        <taxon>Metazoa</taxon>
        <taxon>Ecdysozoa</taxon>
        <taxon>Arthropoda</taxon>
        <taxon>Crustacea</taxon>
        <taxon>Multicrustacea</taxon>
        <taxon>Malacostraca</taxon>
        <taxon>Eumalacostraca</taxon>
        <taxon>Eucarida</taxon>
        <taxon>Decapoda</taxon>
        <taxon>Pleocyemata</taxon>
        <taxon>Brachyura</taxon>
        <taxon>Eubrachyura</taxon>
        <taxon>Portunoidea</taxon>
        <taxon>Portunidae</taxon>
        <taxon>Portuninae</taxon>
        <taxon>Portunus</taxon>
    </lineage>
</organism>
<accession>A0A5B7I0J0</accession>
<reference evidence="2 3" key="1">
    <citation type="submission" date="2019-05" db="EMBL/GenBank/DDBJ databases">
        <title>Another draft genome of Portunus trituberculatus and its Hox gene families provides insights of decapod evolution.</title>
        <authorList>
            <person name="Jeong J.-H."/>
            <person name="Song I."/>
            <person name="Kim S."/>
            <person name="Choi T."/>
            <person name="Kim D."/>
            <person name="Ryu S."/>
            <person name="Kim W."/>
        </authorList>
    </citation>
    <scope>NUCLEOTIDE SEQUENCE [LARGE SCALE GENOMIC DNA]</scope>
    <source>
        <tissue evidence="2">Muscle</tissue>
    </source>
</reference>
<dbReference type="Proteomes" id="UP000324222">
    <property type="component" value="Unassembled WGS sequence"/>
</dbReference>
<evidence type="ECO:0000313" key="2">
    <source>
        <dbReference type="EMBL" id="MPC74254.1"/>
    </source>
</evidence>
<feature type="compositionally biased region" description="Polar residues" evidence="1">
    <location>
        <begin position="108"/>
        <end position="117"/>
    </location>
</feature>
<dbReference type="EMBL" id="VSRR010038544">
    <property type="protein sequence ID" value="MPC74254.1"/>
    <property type="molecule type" value="Genomic_DNA"/>
</dbReference>
<proteinExistence type="predicted"/>
<evidence type="ECO:0000256" key="1">
    <source>
        <dbReference type="SAM" id="MobiDB-lite"/>
    </source>
</evidence>
<sequence>MTKRHRGSAESIEFAQPKQSKVSPGAHARESSRDRTVMVAPVVSAQPSVTSSVSDRASCDEDGLRMETSEDIVTATPRGPTVSKSAFQPDPRPPMTGRCADGPLHPNSRLQSSTVEL</sequence>
<gene>
    <name evidence="2" type="ORF">E2C01_068608</name>
</gene>
<comment type="caution">
    <text evidence="2">The sequence shown here is derived from an EMBL/GenBank/DDBJ whole genome shotgun (WGS) entry which is preliminary data.</text>
</comment>
<protein>
    <submittedName>
        <fullName evidence="2">Uncharacterized protein</fullName>
    </submittedName>
</protein>
<feature type="compositionally biased region" description="Basic and acidic residues" evidence="1">
    <location>
        <begin position="57"/>
        <end position="68"/>
    </location>
</feature>
<dbReference type="AlphaFoldDB" id="A0A5B7I0J0"/>
<feature type="region of interest" description="Disordered" evidence="1">
    <location>
        <begin position="1"/>
        <end position="117"/>
    </location>
</feature>
<feature type="compositionally biased region" description="Polar residues" evidence="1">
    <location>
        <begin position="45"/>
        <end position="55"/>
    </location>
</feature>
<keyword evidence="3" id="KW-1185">Reference proteome</keyword>